<dbReference type="Proteomes" id="UP000204031">
    <property type="component" value="Segment"/>
</dbReference>
<gene>
    <name evidence="1" type="ORF">VPNG_00063</name>
</gene>
<name>M4SL63_9CAUD</name>
<organism evidence="1 2">
    <name type="scientific">Vibrio phage VBP47</name>
    <dbReference type="NCBI Taxonomy" id="754073"/>
    <lineage>
        <taxon>Viruses</taxon>
        <taxon>Duplodnaviria</taxon>
        <taxon>Heunggongvirae</taxon>
        <taxon>Uroviricota</taxon>
        <taxon>Caudoviricetes</taxon>
        <taxon>Schitoviridae</taxon>
        <taxon>Fuhrmanvirinae</taxon>
        <taxon>Stoningtonvirus</taxon>
        <taxon>Stoningtonvirus VBP47</taxon>
    </lineage>
</organism>
<keyword evidence="2" id="KW-1185">Reference proteome</keyword>
<sequence length="235" mass="26340">MKLSEFFSLLSYGELANLKVGGKDCGGIYPKHSDEVVSYIRQGLTDLHSRFALKHSEVIIQQYANITMYPLRYEYAQSNTTSTQPYKFIQDTVEAPFQEDIILIESAVDEGGCEIEINRENDKCSIYTPQPDVIQLTYPEDENAIAILYKANHAKIDLSANVPSNIDIEIPAQLVRPLALYVSSLAHTAVGSPEGMNTGATKMIEYETACLQIEVFGLIHKEEWTNDRVGRNGWV</sequence>
<reference evidence="1 2" key="1">
    <citation type="submission" date="2010-11" db="EMBL/GenBank/DDBJ databases">
        <title>The Genome Sequence of Vibrio phage VBP47.</title>
        <authorList>
            <consortium name="The Broad Institute Genome Sequencing Platform"/>
            <person name="Henn M.R."/>
            <person name="Wharam S."/>
            <person name="Gilg I."/>
            <person name="Martinez Martinez J."/>
            <person name="Wilson W."/>
            <person name="Levin J."/>
            <person name="Malboeuf C."/>
            <person name="Casali M."/>
            <person name="Russ C."/>
            <person name="Lennon N."/>
            <person name="Chapman S.B."/>
            <person name="Erlich R."/>
            <person name="Young S.K."/>
            <person name="Yandava C."/>
            <person name="Zeng Q."/>
            <person name="Fitzgerald M.F."/>
            <person name="Alvarado L."/>
            <person name="Anderson S."/>
            <person name="Berlin A."/>
            <person name="Chen Z."/>
            <person name="Freedman E."/>
            <person name="Gellesch M."/>
            <person name="Goldberg J."/>
            <person name="Green L."/>
            <person name="Griggs A."/>
            <person name="Gujja S."/>
            <person name="Heilman E."/>
            <person name="Heiman D."/>
            <person name="Hollinger A."/>
            <person name="Howarth C."/>
            <person name="Larson L."/>
            <person name="Mehta T."/>
            <person name="Neiman D."/>
            <person name="Pearson M."/>
            <person name="Roberts A."/>
            <person name="Ryan E."/>
            <person name="Saif S."/>
            <person name="Shea T."/>
            <person name="Shenoy N."/>
            <person name="Sisk P."/>
            <person name="Stolte C."/>
            <person name="Sykes S."/>
            <person name="White J."/>
            <person name="Haas B."/>
            <person name="Nusbaum C."/>
            <person name="Birren B."/>
        </authorList>
    </citation>
    <scope>NUCLEOTIDE SEQUENCE [LARGE SCALE GENOMIC DNA]</scope>
    <source>
        <strain evidence="1 2">VBP47</strain>
    </source>
</reference>
<dbReference type="EMBL" id="HQ634194">
    <property type="protein sequence ID" value="AGH57087.1"/>
    <property type="molecule type" value="Genomic_DNA"/>
</dbReference>
<dbReference type="OrthoDB" id="6416at10239"/>
<dbReference type="GeneID" id="15010690"/>
<protein>
    <submittedName>
        <fullName evidence="1">Uncharacterized protein</fullName>
    </submittedName>
</protein>
<evidence type="ECO:0000313" key="1">
    <source>
        <dbReference type="EMBL" id="AGH57087.1"/>
    </source>
</evidence>
<accession>M4SL63</accession>
<dbReference type="RefSeq" id="YP_007674158.1">
    <property type="nucleotide sequence ID" value="NC_020848.1"/>
</dbReference>
<proteinExistence type="predicted"/>
<dbReference type="KEGG" id="vg:15010690"/>
<evidence type="ECO:0000313" key="2">
    <source>
        <dbReference type="Proteomes" id="UP000204031"/>
    </source>
</evidence>